<dbReference type="PROSITE" id="PS00194">
    <property type="entry name" value="THIOREDOXIN_1"/>
    <property type="match status" value="1"/>
</dbReference>
<dbReference type="GO" id="GO:0005886">
    <property type="term" value="C:plasma membrane"/>
    <property type="evidence" value="ECO:0007669"/>
    <property type="project" value="UniProtKB-SubCell"/>
</dbReference>
<dbReference type="RefSeq" id="WP_028387211.1">
    <property type="nucleotide sequence ID" value="NZ_CAAAHN010000003.1"/>
</dbReference>
<dbReference type="InterPro" id="IPR004799">
    <property type="entry name" value="Periplasmic_diS_OxRdtase_DsbE"/>
</dbReference>
<dbReference type="EMBL" id="LNYC01000001">
    <property type="protein sequence ID" value="KTD04849.1"/>
    <property type="molecule type" value="Genomic_DNA"/>
</dbReference>
<dbReference type="GO" id="GO:0015036">
    <property type="term" value="F:disulfide oxidoreductase activity"/>
    <property type="evidence" value="ECO:0007669"/>
    <property type="project" value="InterPro"/>
</dbReference>
<evidence type="ECO:0000256" key="3">
    <source>
        <dbReference type="ARBA" id="ARBA00022748"/>
    </source>
</evidence>
<dbReference type="STRING" id="45065.Lgee_0033"/>
<dbReference type="GO" id="GO:0030288">
    <property type="term" value="C:outer membrane-bounded periplasmic space"/>
    <property type="evidence" value="ECO:0007669"/>
    <property type="project" value="InterPro"/>
</dbReference>
<comment type="caution">
    <text evidence="6">The sequence shown here is derived from an EMBL/GenBank/DDBJ whole genome shotgun (WGS) entry which is preliminary data.</text>
</comment>
<dbReference type="InterPro" id="IPR036249">
    <property type="entry name" value="Thioredoxin-like_sf"/>
</dbReference>
<dbReference type="CDD" id="cd03010">
    <property type="entry name" value="TlpA_like_DsbE"/>
    <property type="match status" value="1"/>
</dbReference>
<keyword evidence="5" id="KW-0676">Redox-active center</keyword>
<evidence type="ECO:0000256" key="4">
    <source>
        <dbReference type="ARBA" id="ARBA00023157"/>
    </source>
</evidence>
<dbReference type="PANTHER" id="PTHR42852">
    <property type="entry name" value="THIOL:DISULFIDE INTERCHANGE PROTEIN DSBE"/>
    <property type="match status" value="1"/>
</dbReference>
<evidence type="ECO:0000256" key="5">
    <source>
        <dbReference type="ARBA" id="ARBA00023284"/>
    </source>
</evidence>
<comment type="subcellular location">
    <subcellularLocation>
        <location evidence="1">Cell inner membrane</location>
        <topology evidence="1">Single-pass membrane protein</topology>
        <orientation evidence="1">Periplasmic side</orientation>
    </subcellularLocation>
</comment>
<protein>
    <submittedName>
        <fullName evidence="6">Cytochrome C biogenesis protein</fullName>
    </submittedName>
</protein>
<comment type="similarity">
    <text evidence="2">Belongs to the thioredoxin family. DsbE subfamily.</text>
</comment>
<dbReference type="Proteomes" id="UP000054785">
    <property type="component" value="Unassembled WGS sequence"/>
</dbReference>
<dbReference type="PROSITE" id="PS51352">
    <property type="entry name" value="THIOREDOXIN_2"/>
    <property type="match status" value="1"/>
</dbReference>
<evidence type="ECO:0000256" key="1">
    <source>
        <dbReference type="ARBA" id="ARBA00004383"/>
    </source>
</evidence>
<sequence>MKSRLLWALPLTLFILLGAFFWRGLSLNPKHLPSVLIDRPAPDFSLPGLLETDSALSLNELRGAPALLVVWASWCAACADEQPTLLRLAQDGVRLFGLNYKDTREDATRFLAQFGNPFLRTGFDVRGRVALEFGVYGAPEIFLTDRNGIIRYRHTGSLSPAVWQNVLQPVYESLLKEGEA</sequence>
<dbReference type="InterPro" id="IPR017937">
    <property type="entry name" value="Thioredoxin_CS"/>
</dbReference>
<dbReference type="SUPFAM" id="SSF52833">
    <property type="entry name" value="Thioredoxin-like"/>
    <property type="match status" value="1"/>
</dbReference>
<dbReference type="Gene3D" id="3.40.30.10">
    <property type="entry name" value="Glutaredoxin"/>
    <property type="match status" value="1"/>
</dbReference>
<dbReference type="AlphaFoldDB" id="A0A0W0UAM0"/>
<dbReference type="InterPro" id="IPR013766">
    <property type="entry name" value="Thioredoxin_domain"/>
</dbReference>
<dbReference type="NCBIfam" id="TIGR00385">
    <property type="entry name" value="dsbE"/>
    <property type="match status" value="1"/>
</dbReference>
<dbReference type="Pfam" id="PF08534">
    <property type="entry name" value="Redoxin"/>
    <property type="match status" value="1"/>
</dbReference>
<evidence type="ECO:0000256" key="2">
    <source>
        <dbReference type="ARBA" id="ARBA00007758"/>
    </source>
</evidence>
<dbReference type="GO" id="GO:0017004">
    <property type="term" value="P:cytochrome complex assembly"/>
    <property type="evidence" value="ECO:0007669"/>
    <property type="project" value="UniProtKB-KW"/>
</dbReference>
<keyword evidence="4" id="KW-1015">Disulfide bond</keyword>
<dbReference type="PATRIC" id="fig|45065.4.peg.35"/>
<reference evidence="6 7" key="1">
    <citation type="submission" date="2015-11" db="EMBL/GenBank/DDBJ databases">
        <title>Genomic analysis of 38 Legionella species identifies large and diverse effector repertoires.</title>
        <authorList>
            <person name="Burstein D."/>
            <person name="Amaro F."/>
            <person name="Zusman T."/>
            <person name="Lifshitz Z."/>
            <person name="Cohen O."/>
            <person name="Gilbert J.A."/>
            <person name="Pupko T."/>
            <person name="Shuman H.A."/>
            <person name="Segal G."/>
        </authorList>
    </citation>
    <scope>NUCLEOTIDE SEQUENCE [LARGE SCALE GENOMIC DNA]</scope>
    <source>
        <strain evidence="6 7">ATCC 49504</strain>
    </source>
</reference>
<keyword evidence="7" id="KW-1185">Reference proteome</keyword>
<gene>
    <name evidence="6" type="primary">ccmG</name>
    <name evidence="6" type="ORF">Lgee_0033</name>
</gene>
<proteinExistence type="inferred from homology"/>
<evidence type="ECO:0000313" key="6">
    <source>
        <dbReference type="EMBL" id="KTD04849.1"/>
    </source>
</evidence>
<evidence type="ECO:0000313" key="7">
    <source>
        <dbReference type="Proteomes" id="UP000054785"/>
    </source>
</evidence>
<name>A0A0W0UAM0_9GAMM</name>
<dbReference type="InterPro" id="IPR013740">
    <property type="entry name" value="Redoxin"/>
</dbReference>
<accession>A0A0W0UAM0</accession>
<organism evidence="6 7">
    <name type="scientific">Legionella geestiana</name>
    <dbReference type="NCBI Taxonomy" id="45065"/>
    <lineage>
        <taxon>Bacteria</taxon>
        <taxon>Pseudomonadati</taxon>
        <taxon>Pseudomonadota</taxon>
        <taxon>Gammaproteobacteria</taxon>
        <taxon>Legionellales</taxon>
        <taxon>Legionellaceae</taxon>
        <taxon>Legionella</taxon>
    </lineage>
</organism>
<dbReference type="PANTHER" id="PTHR42852:SF6">
    <property type="entry name" value="THIOL:DISULFIDE INTERCHANGE PROTEIN DSBE"/>
    <property type="match status" value="1"/>
</dbReference>
<dbReference type="OrthoDB" id="9799347at2"/>
<keyword evidence="3" id="KW-0201">Cytochrome c-type biogenesis</keyword>
<dbReference type="InterPro" id="IPR050553">
    <property type="entry name" value="Thioredoxin_ResA/DsbE_sf"/>
</dbReference>